<keyword evidence="5 10" id="KW-1133">Transmembrane helix</keyword>
<protein>
    <submittedName>
        <fullName evidence="13">Methyl-accepting chemotaxis protein McpC</fullName>
    </submittedName>
</protein>
<comment type="caution">
    <text evidence="13">The sequence shown here is derived from an EMBL/GenBank/DDBJ whole genome shotgun (WGS) entry which is preliminary data.</text>
</comment>
<dbReference type="Pfam" id="PF02743">
    <property type="entry name" value="dCache_1"/>
    <property type="match status" value="1"/>
</dbReference>
<feature type="transmembrane region" description="Helical" evidence="10">
    <location>
        <begin position="288"/>
        <end position="307"/>
    </location>
</feature>
<dbReference type="AlphaFoldDB" id="A0A069RI27"/>
<dbReference type="PROSITE" id="PS50885">
    <property type="entry name" value="HAMP"/>
    <property type="match status" value="1"/>
</dbReference>
<feature type="domain" description="Methyl-accepting transducer" evidence="11">
    <location>
        <begin position="382"/>
        <end position="639"/>
    </location>
</feature>
<accession>A0A069RI27</accession>
<dbReference type="Gene3D" id="3.30.450.20">
    <property type="entry name" value="PAS domain"/>
    <property type="match status" value="2"/>
</dbReference>
<feature type="transmembrane region" description="Helical" evidence="10">
    <location>
        <begin position="18"/>
        <end position="36"/>
    </location>
</feature>
<dbReference type="GO" id="GO:0007165">
    <property type="term" value="P:signal transduction"/>
    <property type="evidence" value="ECO:0007669"/>
    <property type="project" value="UniProtKB-KW"/>
</dbReference>
<dbReference type="GO" id="GO:0006935">
    <property type="term" value="P:chemotaxis"/>
    <property type="evidence" value="ECO:0007669"/>
    <property type="project" value="UniProtKB-KW"/>
</dbReference>
<keyword evidence="14" id="KW-1185">Reference proteome</keyword>
<evidence type="ECO:0000256" key="9">
    <source>
        <dbReference type="PROSITE-ProRule" id="PRU00284"/>
    </source>
</evidence>
<proteinExistence type="inferred from homology"/>
<dbReference type="Pfam" id="PF00672">
    <property type="entry name" value="HAMP"/>
    <property type="match status" value="1"/>
</dbReference>
<evidence type="ECO:0000259" key="12">
    <source>
        <dbReference type="PROSITE" id="PS50885"/>
    </source>
</evidence>
<dbReference type="Gene3D" id="1.10.8.500">
    <property type="entry name" value="HAMP domain in histidine kinase"/>
    <property type="match status" value="1"/>
</dbReference>
<dbReference type="STRING" id="1121324.CLIT_10c05380"/>
<dbReference type="CDD" id="cd06225">
    <property type="entry name" value="HAMP"/>
    <property type="match status" value="1"/>
</dbReference>
<sequence length="669" mass="72626">MTRKIKNNRGMHSIKNKIIAMILISMVLQLGVFGYFSNKISFNLLENKLSTTAQQAISETEKYVDQFLSKMEVQLVSITDNENIKNFDAFSGNEVLKSVKSSNSEILSTYFGDKDGAIHIHPAQDFSQDYDPRQRPWYKDAVSSKGQVIWTDPYTDEFTGKLIISLAKAVVDGGGNIAGVAAIDVDLSTLSSQISKTTIGRRGAITVLDSNGLTLAHKESSLIGTALAEKLGVWEELKSNESGFTEYIYNGQDKFLTFVTAEKTGWKLFAFMEKEELLEDTNVIKKSVIISILIGSIVAVILALFIARMISTPLGTGVRHLETLATGDFTSQVPKSYMERNDEFGQLAKAIDRLQTDLNKLLKDISVSAHTVNESAVTLSQISVQSAEAAGEVSKTIDEVSKGAESQATDTQNGTCKMNDIASIIEKVTRDSENMKSVSRRTNALAENGFDIVKKLNEKSIQSNEMSQEVASIVAEVAESAEGIGTILEAIMAISSQTNLLALNANIEAARAGEHGKGFAVVADEVRKLAEESAMSAGTIKEIIGAIQNKTRSAVSAIEKANEVVQEQNKAVEETNSIFKDISNSIDLLGGNITAIQDDNNEMLNAKDEMVLIVENIALAAQQSSAATQEVSAATEEQLASMEELSSHSQNLESLSVDLQNTVDKFKIK</sequence>
<dbReference type="SMART" id="SM00304">
    <property type="entry name" value="HAMP"/>
    <property type="match status" value="1"/>
</dbReference>
<dbReference type="OrthoDB" id="1748423at2"/>
<dbReference type="PANTHER" id="PTHR32089">
    <property type="entry name" value="METHYL-ACCEPTING CHEMOTAXIS PROTEIN MCPB"/>
    <property type="match status" value="1"/>
</dbReference>
<dbReference type="CDD" id="cd11386">
    <property type="entry name" value="MCP_signal"/>
    <property type="match status" value="1"/>
</dbReference>
<dbReference type="SMART" id="SM00283">
    <property type="entry name" value="MA"/>
    <property type="match status" value="1"/>
</dbReference>
<dbReference type="PROSITE" id="PS50111">
    <property type="entry name" value="CHEMOTAXIS_TRANSDUC_2"/>
    <property type="match status" value="1"/>
</dbReference>
<feature type="domain" description="HAMP" evidence="12">
    <location>
        <begin position="308"/>
        <end position="363"/>
    </location>
</feature>
<comment type="similarity">
    <text evidence="8">Belongs to the methyl-accepting chemotaxis (MCP) protein family.</text>
</comment>
<dbReference type="SUPFAM" id="SSF103190">
    <property type="entry name" value="Sensory domain-like"/>
    <property type="match status" value="1"/>
</dbReference>
<evidence type="ECO:0000313" key="14">
    <source>
        <dbReference type="Proteomes" id="UP000027946"/>
    </source>
</evidence>
<keyword evidence="6 10" id="KW-0472">Membrane</keyword>
<gene>
    <name evidence="13" type="primary">mcpC3</name>
    <name evidence="13" type="ORF">CLIT_10c05380</name>
</gene>
<dbReference type="InterPro" id="IPR029151">
    <property type="entry name" value="Sensor-like_sf"/>
</dbReference>
<evidence type="ECO:0000256" key="6">
    <source>
        <dbReference type="ARBA" id="ARBA00023136"/>
    </source>
</evidence>
<evidence type="ECO:0000256" key="10">
    <source>
        <dbReference type="SAM" id="Phobius"/>
    </source>
</evidence>
<evidence type="ECO:0000256" key="2">
    <source>
        <dbReference type="ARBA" id="ARBA00022475"/>
    </source>
</evidence>
<keyword evidence="7 9" id="KW-0807">Transducer</keyword>
<evidence type="ECO:0000256" key="1">
    <source>
        <dbReference type="ARBA" id="ARBA00004651"/>
    </source>
</evidence>
<reference evidence="13 14" key="1">
    <citation type="submission" date="2014-03" db="EMBL/GenBank/DDBJ databases">
        <title>Genome sequence of Clostridium litorale W6, DSM 5388.</title>
        <authorList>
            <person name="Poehlein A."/>
            <person name="Jagirdar A."/>
            <person name="Khonsari B."/>
            <person name="Chibani C.M."/>
            <person name="Gutierrez Gutierrez D.A."/>
            <person name="Davydova E."/>
            <person name="Alghaithi H.S."/>
            <person name="Nair K.P."/>
            <person name="Dhamotharan K."/>
            <person name="Chandran L."/>
            <person name="G W."/>
            <person name="Daniel R."/>
        </authorList>
    </citation>
    <scope>NUCLEOTIDE SEQUENCE [LARGE SCALE GENOMIC DNA]</scope>
    <source>
        <strain evidence="13 14">W6</strain>
    </source>
</reference>
<keyword evidence="2" id="KW-1003">Cell membrane</keyword>
<dbReference type="EMBL" id="JJMM01000010">
    <property type="protein sequence ID" value="KDR95810.1"/>
    <property type="molecule type" value="Genomic_DNA"/>
</dbReference>
<evidence type="ECO:0000256" key="4">
    <source>
        <dbReference type="ARBA" id="ARBA00022692"/>
    </source>
</evidence>
<evidence type="ECO:0000259" key="11">
    <source>
        <dbReference type="PROSITE" id="PS50111"/>
    </source>
</evidence>
<name>A0A069RI27_PEPLI</name>
<comment type="subcellular location">
    <subcellularLocation>
        <location evidence="1">Cell membrane</location>
        <topology evidence="1">Multi-pass membrane protein</topology>
    </subcellularLocation>
</comment>
<dbReference type="PANTHER" id="PTHR32089:SF114">
    <property type="entry name" value="METHYL-ACCEPTING CHEMOTAXIS PROTEIN MCPB"/>
    <property type="match status" value="1"/>
</dbReference>
<dbReference type="Proteomes" id="UP000027946">
    <property type="component" value="Unassembled WGS sequence"/>
</dbReference>
<evidence type="ECO:0000256" key="8">
    <source>
        <dbReference type="ARBA" id="ARBA00029447"/>
    </source>
</evidence>
<dbReference type="InterPro" id="IPR004089">
    <property type="entry name" value="MCPsignal_dom"/>
</dbReference>
<evidence type="ECO:0000256" key="3">
    <source>
        <dbReference type="ARBA" id="ARBA00022500"/>
    </source>
</evidence>
<keyword evidence="3" id="KW-0145">Chemotaxis</keyword>
<dbReference type="InterPro" id="IPR033479">
    <property type="entry name" value="dCache_1"/>
</dbReference>
<evidence type="ECO:0000256" key="7">
    <source>
        <dbReference type="ARBA" id="ARBA00023224"/>
    </source>
</evidence>
<dbReference type="SUPFAM" id="SSF58104">
    <property type="entry name" value="Methyl-accepting chemotaxis protein (MCP) signaling domain"/>
    <property type="match status" value="1"/>
</dbReference>
<dbReference type="Gene3D" id="1.10.287.950">
    <property type="entry name" value="Methyl-accepting chemotaxis protein"/>
    <property type="match status" value="1"/>
</dbReference>
<keyword evidence="4 10" id="KW-0812">Transmembrane</keyword>
<dbReference type="eggNOG" id="COG0840">
    <property type="taxonomic scope" value="Bacteria"/>
</dbReference>
<dbReference type="Pfam" id="PF00015">
    <property type="entry name" value="MCPsignal"/>
    <property type="match status" value="1"/>
</dbReference>
<organism evidence="13 14">
    <name type="scientific">Peptoclostridium litorale DSM 5388</name>
    <dbReference type="NCBI Taxonomy" id="1121324"/>
    <lineage>
        <taxon>Bacteria</taxon>
        <taxon>Bacillati</taxon>
        <taxon>Bacillota</taxon>
        <taxon>Clostridia</taxon>
        <taxon>Peptostreptococcales</taxon>
        <taxon>Peptoclostridiaceae</taxon>
        <taxon>Peptoclostridium</taxon>
    </lineage>
</organism>
<evidence type="ECO:0000313" key="13">
    <source>
        <dbReference type="EMBL" id="KDR95810.1"/>
    </source>
</evidence>
<dbReference type="RefSeq" id="WP_038264395.1">
    <property type="nucleotide sequence ID" value="NZ_FSRH01000011.1"/>
</dbReference>
<dbReference type="GO" id="GO:0005886">
    <property type="term" value="C:plasma membrane"/>
    <property type="evidence" value="ECO:0007669"/>
    <property type="project" value="UniProtKB-SubCell"/>
</dbReference>
<dbReference type="InterPro" id="IPR003660">
    <property type="entry name" value="HAMP_dom"/>
</dbReference>
<evidence type="ECO:0000256" key="5">
    <source>
        <dbReference type="ARBA" id="ARBA00022989"/>
    </source>
</evidence>
<dbReference type="CDD" id="cd18773">
    <property type="entry name" value="PDC1_HK_sensor"/>
    <property type="match status" value="1"/>
</dbReference>
<dbReference type="CDD" id="cd12912">
    <property type="entry name" value="PDC2_MCP_like"/>
    <property type="match status" value="1"/>
</dbReference>